<sequence length="162" mass="19177">RPSLTFSTHGWHVIHSIYYTSIKNVLHAICLQNKSLRYVELYNITLSHVLRQSDPKNWMDAQKYCREHYVDLASVRNQEQNLEIFRKTSEITAIQFVDGVWGVWIGLHRTRTWSDNSNSSFTYWKQGEPDDVSFSQSGQWTDENCLTALPFFCYSCEYRFTF</sequence>
<dbReference type="SUPFAM" id="SSF56436">
    <property type="entry name" value="C-type lectin-like"/>
    <property type="match status" value="1"/>
</dbReference>
<dbReference type="InterPro" id="IPR016187">
    <property type="entry name" value="CTDL_fold"/>
</dbReference>
<dbReference type="PANTHER" id="PTHR45784:SF3">
    <property type="entry name" value="C-TYPE LECTIN DOMAIN FAMILY 4 MEMBER K-LIKE-RELATED"/>
    <property type="match status" value="1"/>
</dbReference>
<dbReference type="PANTHER" id="PTHR45784">
    <property type="entry name" value="C-TYPE LECTIN DOMAIN FAMILY 20 MEMBER A-RELATED"/>
    <property type="match status" value="1"/>
</dbReference>
<dbReference type="InterPro" id="IPR016186">
    <property type="entry name" value="C-type_lectin-like/link_sf"/>
</dbReference>
<accession>A0A8B9KIR5</accession>
<evidence type="ECO:0000259" key="1">
    <source>
        <dbReference type="PROSITE" id="PS50041"/>
    </source>
</evidence>
<dbReference type="SMART" id="SM00034">
    <property type="entry name" value="CLECT"/>
    <property type="match status" value="1"/>
</dbReference>
<dbReference type="Pfam" id="PF00059">
    <property type="entry name" value="Lectin_C"/>
    <property type="match status" value="1"/>
</dbReference>
<evidence type="ECO:0000313" key="2">
    <source>
        <dbReference type="Ensembl" id="ENSAMXP00005037675.1"/>
    </source>
</evidence>
<reference evidence="2" key="1">
    <citation type="submission" date="2025-08" db="UniProtKB">
        <authorList>
            <consortium name="Ensembl"/>
        </authorList>
    </citation>
    <scope>IDENTIFICATION</scope>
</reference>
<organism evidence="2 3">
    <name type="scientific">Astyanax mexicanus</name>
    <name type="common">Blind cave fish</name>
    <name type="synonym">Astyanax fasciatus mexicanus</name>
    <dbReference type="NCBI Taxonomy" id="7994"/>
    <lineage>
        <taxon>Eukaryota</taxon>
        <taxon>Metazoa</taxon>
        <taxon>Chordata</taxon>
        <taxon>Craniata</taxon>
        <taxon>Vertebrata</taxon>
        <taxon>Euteleostomi</taxon>
        <taxon>Actinopterygii</taxon>
        <taxon>Neopterygii</taxon>
        <taxon>Teleostei</taxon>
        <taxon>Ostariophysi</taxon>
        <taxon>Characiformes</taxon>
        <taxon>Characoidei</taxon>
        <taxon>Acestrorhamphidae</taxon>
        <taxon>Acestrorhamphinae</taxon>
        <taxon>Astyanax</taxon>
    </lineage>
</organism>
<dbReference type="AlphaFoldDB" id="A0A8B9KIR5"/>
<proteinExistence type="predicted"/>
<dbReference type="PROSITE" id="PS50041">
    <property type="entry name" value="C_TYPE_LECTIN_2"/>
    <property type="match status" value="1"/>
</dbReference>
<dbReference type="Ensembl" id="ENSAMXT00005041040.1">
    <property type="protein sequence ID" value="ENSAMXP00005037675.1"/>
    <property type="gene ID" value="ENSAMXG00005017901.1"/>
</dbReference>
<dbReference type="InterPro" id="IPR001304">
    <property type="entry name" value="C-type_lectin-like"/>
</dbReference>
<dbReference type="Proteomes" id="UP000694621">
    <property type="component" value="Unplaced"/>
</dbReference>
<evidence type="ECO:0000313" key="3">
    <source>
        <dbReference type="Proteomes" id="UP000694621"/>
    </source>
</evidence>
<protein>
    <recommendedName>
        <fullName evidence="1">C-type lectin domain-containing protein</fullName>
    </recommendedName>
</protein>
<feature type="domain" description="C-type lectin" evidence="1">
    <location>
        <begin position="53"/>
        <end position="154"/>
    </location>
</feature>
<name>A0A8B9KIR5_ASTMX</name>
<dbReference type="Gene3D" id="3.10.100.10">
    <property type="entry name" value="Mannose-Binding Protein A, subunit A"/>
    <property type="match status" value="1"/>
</dbReference>